<dbReference type="Pfam" id="PF01124">
    <property type="entry name" value="MAPEG"/>
    <property type="match status" value="1"/>
</dbReference>
<accession>A0A7Y0BM69</accession>
<organism evidence="6 7">
    <name type="scientific">Novosphingobium olei</name>
    <dbReference type="NCBI Taxonomy" id="2728851"/>
    <lineage>
        <taxon>Bacteria</taxon>
        <taxon>Pseudomonadati</taxon>
        <taxon>Pseudomonadota</taxon>
        <taxon>Alphaproteobacteria</taxon>
        <taxon>Sphingomonadales</taxon>
        <taxon>Sphingomonadaceae</taxon>
        <taxon>Novosphingobium</taxon>
    </lineage>
</organism>
<proteinExistence type="predicted"/>
<feature type="transmembrane region" description="Helical" evidence="5">
    <location>
        <begin position="53"/>
        <end position="70"/>
    </location>
</feature>
<dbReference type="InterPro" id="IPR023352">
    <property type="entry name" value="MAPEG-like_dom_sf"/>
</dbReference>
<dbReference type="EMBL" id="JABBGM010000001">
    <property type="protein sequence ID" value="NML92743.1"/>
    <property type="molecule type" value="Genomic_DNA"/>
</dbReference>
<evidence type="ECO:0000256" key="5">
    <source>
        <dbReference type="SAM" id="Phobius"/>
    </source>
</evidence>
<dbReference type="PANTHER" id="PTHR35814">
    <property type="match status" value="1"/>
</dbReference>
<keyword evidence="3 5" id="KW-1133">Transmembrane helix</keyword>
<evidence type="ECO:0000256" key="1">
    <source>
        <dbReference type="ARBA" id="ARBA00004370"/>
    </source>
</evidence>
<dbReference type="SUPFAM" id="SSF161084">
    <property type="entry name" value="MAPEG domain-like"/>
    <property type="match status" value="1"/>
</dbReference>
<name>A0A7Y0BM69_9SPHN</name>
<keyword evidence="4 5" id="KW-0472">Membrane</keyword>
<dbReference type="Proteomes" id="UP000583556">
    <property type="component" value="Unassembled WGS sequence"/>
</dbReference>
<reference evidence="6 7" key="1">
    <citation type="submission" date="2020-04" db="EMBL/GenBank/DDBJ databases">
        <title>Novosphingobium sp. TW-4 isolated from soil.</title>
        <authorList>
            <person name="Dahal R.H."/>
            <person name="Chaudhary D.K."/>
        </authorList>
    </citation>
    <scope>NUCLEOTIDE SEQUENCE [LARGE SCALE GENOMIC DNA]</scope>
    <source>
        <strain evidence="6 7">TW-4</strain>
    </source>
</reference>
<dbReference type="Gene3D" id="1.20.120.550">
    <property type="entry name" value="Membrane associated eicosanoid/glutathione metabolism-like domain"/>
    <property type="match status" value="1"/>
</dbReference>
<evidence type="ECO:0000256" key="2">
    <source>
        <dbReference type="ARBA" id="ARBA00022692"/>
    </source>
</evidence>
<dbReference type="RefSeq" id="WP_169491952.1">
    <property type="nucleotide sequence ID" value="NZ_AP029021.1"/>
</dbReference>
<evidence type="ECO:0000256" key="3">
    <source>
        <dbReference type="ARBA" id="ARBA00022989"/>
    </source>
</evidence>
<sequence length="129" mass="13532">MFLPITLASAAAAAFINIWLSVRIGMIRTAKKISVGDGGDEDLVRRMRAQANFIENTPIVLVLIGVIEAARAGNPWLMGVAAVYALGRVAHGVGMDGGPLGFGRTVGTLITMLTQIGLAVWAITIALDM</sequence>
<protein>
    <submittedName>
        <fullName evidence="6">MAPEG family protein</fullName>
    </submittedName>
</protein>
<evidence type="ECO:0000256" key="4">
    <source>
        <dbReference type="ARBA" id="ARBA00023136"/>
    </source>
</evidence>
<dbReference type="PANTHER" id="PTHR35814:SF1">
    <property type="entry name" value="GLUTATHIONE S-TRANSFERASE-RELATED"/>
    <property type="match status" value="1"/>
</dbReference>
<comment type="caution">
    <text evidence="6">The sequence shown here is derived from an EMBL/GenBank/DDBJ whole genome shotgun (WGS) entry which is preliminary data.</text>
</comment>
<feature type="transmembrane region" description="Helical" evidence="5">
    <location>
        <begin position="6"/>
        <end position="22"/>
    </location>
</feature>
<dbReference type="InterPro" id="IPR001129">
    <property type="entry name" value="Membr-assoc_MAPEG"/>
</dbReference>
<comment type="subcellular location">
    <subcellularLocation>
        <location evidence="1">Membrane</location>
    </subcellularLocation>
</comment>
<evidence type="ECO:0000313" key="7">
    <source>
        <dbReference type="Proteomes" id="UP000583556"/>
    </source>
</evidence>
<evidence type="ECO:0000313" key="6">
    <source>
        <dbReference type="EMBL" id="NML92743.1"/>
    </source>
</evidence>
<keyword evidence="2 5" id="KW-0812">Transmembrane</keyword>
<dbReference type="GO" id="GO:0016020">
    <property type="term" value="C:membrane"/>
    <property type="evidence" value="ECO:0007669"/>
    <property type="project" value="UniProtKB-SubCell"/>
</dbReference>
<feature type="transmembrane region" description="Helical" evidence="5">
    <location>
        <begin position="106"/>
        <end position="127"/>
    </location>
</feature>
<keyword evidence="7" id="KW-1185">Reference proteome</keyword>
<gene>
    <name evidence="6" type="ORF">HHL27_03520</name>
</gene>
<dbReference type="AlphaFoldDB" id="A0A7Y0BM69"/>